<gene>
    <name evidence="2" type="ORF">CQY20_11335</name>
    <name evidence="1" type="ORF">MAGR_53760</name>
</gene>
<evidence type="ECO:0000313" key="1">
    <source>
        <dbReference type="EMBL" id="GFG53935.1"/>
    </source>
</evidence>
<dbReference type="EMBL" id="PDCP01000016">
    <property type="protein sequence ID" value="PEG39135.1"/>
    <property type="molecule type" value="Genomic_DNA"/>
</dbReference>
<dbReference type="Proteomes" id="UP000220914">
    <property type="component" value="Unassembled WGS sequence"/>
</dbReference>
<protein>
    <submittedName>
        <fullName evidence="2">Uncharacterized protein</fullName>
    </submittedName>
</protein>
<comment type="caution">
    <text evidence="2">The sequence shown here is derived from an EMBL/GenBank/DDBJ whole genome shotgun (WGS) entry which is preliminary data.</text>
</comment>
<evidence type="ECO:0000313" key="4">
    <source>
        <dbReference type="Proteomes" id="UP000465302"/>
    </source>
</evidence>
<dbReference type="EMBL" id="BLKS01000001">
    <property type="protein sequence ID" value="GFG53935.1"/>
    <property type="molecule type" value="Genomic_DNA"/>
</dbReference>
<proteinExistence type="predicted"/>
<accession>A0A2A7N513</accession>
<sequence length="143" mass="15240">MNARRVVAVLAIFAVVATGFGVTIAVLTADRTPPAPPTARVPAAQQQPKVPTPAEFQIGVVVTDQNCSAPNGCLYRYRIEPKYLGLHPLPDKEIKVVYEVKGGHQPQVGDFTVRAGQARVLQDVPLEGPPNAHLEASVTQIVG</sequence>
<keyword evidence="3" id="KW-1185">Reference proteome</keyword>
<reference evidence="2 3" key="1">
    <citation type="submission" date="2017-10" db="EMBL/GenBank/DDBJ databases">
        <title>The new phylogeny of genus Mycobacterium.</title>
        <authorList>
            <person name="Tortoli E."/>
            <person name="Trovato A."/>
            <person name="Cirillo D.M."/>
        </authorList>
    </citation>
    <scope>NUCLEOTIDE SEQUENCE [LARGE SCALE GENOMIC DNA]</scope>
    <source>
        <strain evidence="2 3">CCUG37673</strain>
    </source>
</reference>
<reference evidence="1" key="3">
    <citation type="submission" date="2020-02" db="EMBL/GenBank/DDBJ databases">
        <authorList>
            <person name="Matsumoto Y."/>
            <person name="Motooka D."/>
            <person name="Nakamura S."/>
        </authorList>
    </citation>
    <scope>NUCLEOTIDE SEQUENCE</scope>
    <source>
        <strain evidence="1">JCM 6377</strain>
    </source>
</reference>
<dbReference type="AlphaFoldDB" id="A0A2A7N513"/>
<name>A0A2A7N513_MYCAG</name>
<dbReference type="RefSeq" id="WP_097940170.1">
    <property type="nucleotide sequence ID" value="NZ_BLKS01000001.1"/>
</dbReference>
<dbReference type="Proteomes" id="UP000465302">
    <property type="component" value="Unassembled WGS sequence"/>
</dbReference>
<organism evidence="2 3">
    <name type="scientific">Mycolicibacterium agri</name>
    <name type="common">Mycobacterium agri</name>
    <dbReference type="NCBI Taxonomy" id="36811"/>
    <lineage>
        <taxon>Bacteria</taxon>
        <taxon>Bacillati</taxon>
        <taxon>Actinomycetota</taxon>
        <taxon>Actinomycetes</taxon>
        <taxon>Mycobacteriales</taxon>
        <taxon>Mycobacteriaceae</taxon>
        <taxon>Mycolicibacterium</taxon>
    </lineage>
</organism>
<reference evidence="1 4" key="2">
    <citation type="journal article" date="2019" name="Emerg. Microbes Infect.">
        <title>Comprehensive subspecies identification of 175 nontuberculous mycobacteria species based on 7547 genomic profiles.</title>
        <authorList>
            <person name="Matsumoto Y."/>
            <person name="Kinjo T."/>
            <person name="Motooka D."/>
            <person name="Nabeya D."/>
            <person name="Jung N."/>
            <person name="Uechi K."/>
            <person name="Horii T."/>
            <person name="Iida T."/>
            <person name="Fujita J."/>
            <person name="Nakamura S."/>
        </authorList>
    </citation>
    <scope>NUCLEOTIDE SEQUENCE [LARGE SCALE GENOMIC DNA]</scope>
    <source>
        <strain evidence="1 4">JCM 6377</strain>
    </source>
</reference>
<dbReference type="OrthoDB" id="4218022at2"/>
<evidence type="ECO:0000313" key="2">
    <source>
        <dbReference type="EMBL" id="PEG39135.1"/>
    </source>
</evidence>
<evidence type="ECO:0000313" key="3">
    <source>
        <dbReference type="Proteomes" id="UP000220914"/>
    </source>
</evidence>